<reference evidence="1" key="2">
    <citation type="submission" date="2015-06" db="UniProtKB">
        <authorList>
            <consortium name="EnsemblProtists"/>
        </authorList>
    </citation>
    <scope>IDENTIFICATION</scope>
    <source>
        <strain evidence="1">Emoy2</strain>
    </source>
</reference>
<evidence type="ECO:0000313" key="2">
    <source>
        <dbReference type="Proteomes" id="UP000011713"/>
    </source>
</evidence>
<dbReference type="InParanoid" id="M4BHI0"/>
<dbReference type="EnsemblProtists" id="HpaT805856">
    <property type="protein sequence ID" value="HpaP805856"/>
    <property type="gene ID" value="HpaG805856"/>
</dbReference>
<organism evidence="1 2">
    <name type="scientific">Hyaloperonospora arabidopsidis (strain Emoy2)</name>
    <name type="common">Downy mildew agent</name>
    <name type="synonym">Peronospora arabidopsidis</name>
    <dbReference type="NCBI Taxonomy" id="559515"/>
    <lineage>
        <taxon>Eukaryota</taxon>
        <taxon>Sar</taxon>
        <taxon>Stramenopiles</taxon>
        <taxon>Oomycota</taxon>
        <taxon>Peronosporomycetes</taxon>
        <taxon>Peronosporales</taxon>
        <taxon>Peronosporaceae</taxon>
        <taxon>Hyaloperonospora</taxon>
    </lineage>
</organism>
<protein>
    <submittedName>
        <fullName evidence="1">Uncharacterized protein</fullName>
    </submittedName>
</protein>
<keyword evidence="2" id="KW-1185">Reference proteome</keyword>
<dbReference type="VEuPathDB" id="FungiDB:HpaG805856"/>
<reference evidence="2" key="1">
    <citation type="journal article" date="2010" name="Science">
        <title>Signatures of adaptation to obligate biotrophy in the Hyaloperonospora arabidopsidis genome.</title>
        <authorList>
            <person name="Baxter L."/>
            <person name="Tripathy S."/>
            <person name="Ishaque N."/>
            <person name="Boot N."/>
            <person name="Cabral A."/>
            <person name="Kemen E."/>
            <person name="Thines M."/>
            <person name="Ah-Fong A."/>
            <person name="Anderson R."/>
            <person name="Badejoko W."/>
            <person name="Bittner-Eddy P."/>
            <person name="Boore J.L."/>
            <person name="Chibucos M.C."/>
            <person name="Coates M."/>
            <person name="Dehal P."/>
            <person name="Delehaunty K."/>
            <person name="Dong S."/>
            <person name="Downton P."/>
            <person name="Dumas B."/>
            <person name="Fabro G."/>
            <person name="Fronick C."/>
            <person name="Fuerstenberg S.I."/>
            <person name="Fulton L."/>
            <person name="Gaulin E."/>
            <person name="Govers F."/>
            <person name="Hughes L."/>
            <person name="Humphray S."/>
            <person name="Jiang R.H."/>
            <person name="Judelson H."/>
            <person name="Kamoun S."/>
            <person name="Kyung K."/>
            <person name="Meijer H."/>
            <person name="Minx P."/>
            <person name="Morris P."/>
            <person name="Nelson J."/>
            <person name="Phuntumart V."/>
            <person name="Qutob D."/>
            <person name="Rehmany A."/>
            <person name="Rougon-Cardoso A."/>
            <person name="Ryden P."/>
            <person name="Torto-Alalibo T."/>
            <person name="Studholme D."/>
            <person name="Wang Y."/>
            <person name="Win J."/>
            <person name="Wood J."/>
            <person name="Clifton S.W."/>
            <person name="Rogers J."/>
            <person name="Van den Ackerveken G."/>
            <person name="Jones J.D."/>
            <person name="McDowell J.M."/>
            <person name="Beynon J."/>
            <person name="Tyler B.M."/>
        </authorList>
    </citation>
    <scope>NUCLEOTIDE SEQUENCE [LARGE SCALE GENOMIC DNA]</scope>
    <source>
        <strain evidence="2">Emoy2</strain>
    </source>
</reference>
<dbReference type="Proteomes" id="UP000011713">
    <property type="component" value="Unassembled WGS sequence"/>
</dbReference>
<proteinExistence type="predicted"/>
<dbReference type="HOGENOM" id="CLU_2872418_0_0_1"/>
<dbReference type="AlphaFoldDB" id="M4BHI0"/>
<dbReference type="EMBL" id="JH598261">
    <property type="status" value="NOT_ANNOTATED_CDS"/>
    <property type="molecule type" value="Genomic_DNA"/>
</dbReference>
<accession>M4BHI0</accession>
<sequence>MIYPLFVCKPRSSQLSVFFDCRRIVRKSPISADGDISVLLQESIGADNNYKPQGQHAGSGEFKM</sequence>
<name>M4BHI0_HYAAE</name>
<evidence type="ECO:0000313" key="1">
    <source>
        <dbReference type="EnsemblProtists" id="HpaP805856"/>
    </source>
</evidence>